<dbReference type="PANTHER" id="PTHR13271:SF76">
    <property type="entry name" value="SET DOMAIN-CONTAINING PROTEIN 8"/>
    <property type="match status" value="1"/>
</dbReference>
<keyword evidence="4" id="KW-1185">Reference proteome</keyword>
<evidence type="ECO:0000256" key="1">
    <source>
        <dbReference type="SAM" id="MobiDB-lite"/>
    </source>
</evidence>
<feature type="domain" description="SET" evidence="2">
    <location>
        <begin position="20"/>
        <end position="270"/>
    </location>
</feature>
<dbReference type="Gene3D" id="3.90.1410.10">
    <property type="entry name" value="set domain protein methyltransferase, domain 1"/>
    <property type="match status" value="1"/>
</dbReference>
<dbReference type="OrthoDB" id="441812at2759"/>
<dbReference type="SUPFAM" id="SSF82199">
    <property type="entry name" value="SET domain"/>
    <property type="match status" value="1"/>
</dbReference>
<dbReference type="InterPro" id="IPR046341">
    <property type="entry name" value="SET_dom_sf"/>
</dbReference>
<accession>A0A9P8ZXZ3</accession>
<protein>
    <recommendedName>
        <fullName evidence="2">SET domain-containing protein</fullName>
    </recommendedName>
</protein>
<dbReference type="InterPro" id="IPR001214">
    <property type="entry name" value="SET_dom"/>
</dbReference>
<dbReference type="EMBL" id="JAGPXC010000003">
    <property type="protein sequence ID" value="KAH6655461.1"/>
    <property type="molecule type" value="Genomic_DNA"/>
</dbReference>
<dbReference type="CDD" id="cd10527">
    <property type="entry name" value="SET_LSMT"/>
    <property type="match status" value="1"/>
</dbReference>
<proteinExistence type="predicted"/>
<name>A0A9P8ZXZ3_9PEZI</name>
<dbReference type="RefSeq" id="XP_045959726.1">
    <property type="nucleotide sequence ID" value="XM_046095667.1"/>
</dbReference>
<dbReference type="GeneID" id="70124560"/>
<dbReference type="GO" id="GO:0016279">
    <property type="term" value="F:protein-lysine N-methyltransferase activity"/>
    <property type="evidence" value="ECO:0007669"/>
    <property type="project" value="TreeGrafter"/>
</dbReference>
<organism evidence="3 4">
    <name type="scientific">Truncatella angustata</name>
    <dbReference type="NCBI Taxonomy" id="152316"/>
    <lineage>
        <taxon>Eukaryota</taxon>
        <taxon>Fungi</taxon>
        <taxon>Dikarya</taxon>
        <taxon>Ascomycota</taxon>
        <taxon>Pezizomycotina</taxon>
        <taxon>Sordariomycetes</taxon>
        <taxon>Xylariomycetidae</taxon>
        <taxon>Amphisphaeriales</taxon>
        <taxon>Sporocadaceae</taxon>
        <taxon>Truncatella</taxon>
    </lineage>
</organism>
<dbReference type="Proteomes" id="UP000758603">
    <property type="component" value="Unassembled WGS sequence"/>
</dbReference>
<sequence>MRRGSHAEAFNAFSQWCTYNDVQLLDITLAADDEKGNHFQPTRDLENEDDNIELPLLLTVPKDLVLSSEAIHQYAKVDKNFREIFSRAGHQSHRVDTLLFLMLQYIYSSPDYQGTNGEASPWAWYFDMLPFRVPVPTMWNEDELVYLNGSSLEPAVSAKLISLNKEFDEVREKCENLPFWSDFLEDYEGITVEDWVYFDALYRSRSLELPKSGESMVPVLDMINHSSHANAYFDENNEGEVRLLIRKGHTIQSGSHENAGIGSEITIDYGQGKSAAEMLFSYGFVEPGTPAGSLVIPLESMDDDPLAKPKLHVFGGAPTLKIKDAEDGVPTWTAPFVYLMCLNEDDGIDFRILQEVDGSRRLVLFWQDEDVTDKAREFEGLIAGHDLEPIYHLRAITVIHSQIAGQVESLETPLGRLDREINPRFRFSIESVQQLRRTELDLMQRTLGALERQRDTLLENDRVKAYLGSMEEPQNEEIGEQAPNNEEDFS</sequence>
<dbReference type="InterPro" id="IPR050600">
    <property type="entry name" value="SETD3_SETD6_MTase"/>
</dbReference>
<evidence type="ECO:0000313" key="4">
    <source>
        <dbReference type="Proteomes" id="UP000758603"/>
    </source>
</evidence>
<dbReference type="AlphaFoldDB" id="A0A9P8ZXZ3"/>
<comment type="caution">
    <text evidence="3">The sequence shown here is derived from an EMBL/GenBank/DDBJ whole genome shotgun (WGS) entry which is preliminary data.</text>
</comment>
<dbReference type="PROSITE" id="PS50280">
    <property type="entry name" value="SET"/>
    <property type="match status" value="1"/>
</dbReference>
<gene>
    <name evidence="3" type="ORF">BKA67DRAFT_237582</name>
</gene>
<reference evidence="3" key="1">
    <citation type="journal article" date="2021" name="Nat. Commun.">
        <title>Genetic determinants of endophytism in the Arabidopsis root mycobiome.</title>
        <authorList>
            <person name="Mesny F."/>
            <person name="Miyauchi S."/>
            <person name="Thiergart T."/>
            <person name="Pickel B."/>
            <person name="Atanasova L."/>
            <person name="Karlsson M."/>
            <person name="Huettel B."/>
            <person name="Barry K.W."/>
            <person name="Haridas S."/>
            <person name="Chen C."/>
            <person name="Bauer D."/>
            <person name="Andreopoulos W."/>
            <person name="Pangilinan J."/>
            <person name="LaButti K."/>
            <person name="Riley R."/>
            <person name="Lipzen A."/>
            <person name="Clum A."/>
            <person name="Drula E."/>
            <person name="Henrissat B."/>
            <person name="Kohler A."/>
            <person name="Grigoriev I.V."/>
            <person name="Martin F.M."/>
            <person name="Hacquard S."/>
        </authorList>
    </citation>
    <scope>NUCLEOTIDE SEQUENCE</scope>
    <source>
        <strain evidence="3">MPI-SDFR-AT-0073</strain>
    </source>
</reference>
<evidence type="ECO:0000259" key="2">
    <source>
        <dbReference type="PROSITE" id="PS50280"/>
    </source>
</evidence>
<feature type="region of interest" description="Disordered" evidence="1">
    <location>
        <begin position="468"/>
        <end position="490"/>
    </location>
</feature>
<evidence type="ECO:0000313" key="3">
    <source>
        <dbReference type="EMBL" id="KAH6655461.1"/>
    </source>
</evidence>
<feature type="compositionally biased region" description="Acidic residues" evidence="1">
    <location>
        <begin position="473"/>
        <end position="490"/>
    </location>
</feature>
<dbReference type="GO" id="GO:0005634">
    <property type="term" value="C:nucleus"/>
    <property type="evidence" value="ECO:0007669"/>
    <property type="project" value="TreeGrafter"/>
</dbReference>
<dbReference type="PANTHER" id="PTHR13271">
    <property type="entry name" value="UNCHARACTERIZED PUTATIVE METHYLTRANSFERASE"/>
    <property type="match status" value="1"/>
</dbReference>